<keyword evidence="7" id="KW-1185">Reference proteome</keyword>
<dbReference type="Gene3D" id="1.20.120.520">
    <property type="entry name" value="nmb1532 protein domain like"/>
    <property type="match status" value="1"/>
</dbReference>
<dbReference type="Pfam" id="PF04405">
    <property type="entry name" value="ScdA_N"/>
    <property type="match status" value="1"/>
</dbReference>
<comment type="caution">
    <text evidence="6">The sequence shown here is derived from an EMBL/GenBank/DDBJ whole genome shotgun (WGS) entry which is preliminary data.</text>
</comment>
<gene>
    <name evidence="6" type="ORF">BJY20_001531</name>
</gene>
<evidence type="ECO:0000256" key="4">
    <source>
        <dbReference type="ARBA" id="ARBA00023004"/>
    </source>
</evidence>
<proteinExistence type="predicted"/>
<reference evidence="6 7" key="1">
    <citation type="submission" date="2020-07" db="EMBL/GenBank/DDBJ databases">
        <title>Sequencing the genomes of 1000 actinobacteria strains.</title>
        <authorList>
            <person name="Klenk H.-P."/>
        </authorList>
    </citation>
    <scope>NUCLEOTIDE SEQUENCE [LARGE SCALE GENOMIC DNA]</scope>
    <source>
        <strain evidence="6 7">DSM 26154</strain>
    </source>
</reference>
<dbReference type="RefSeq" id="WP_185990985.1">
    <property type="nucleotide sequence ID" value="NZ_JACCAE010000001.1"/>
</dbReference>
<dbReference type="GO" id="GO:0005737">
    <property type="term" value="C:cytoplasm"/>
    <property type="evidence" value="ECO:0007669"/>
    <property type="project" value="UniProtKB-SubCell"/>
</dbReference>
<dbReference type="InterPro" id="IPR019903">
    <property type="entry name" value="RIC_family"/>
</dbReference>
<dbReference type="AlphaFoldDB" id="A0A852VQF1"/>
<dbReference type="EMBL" id="JACCAE010000001">
    <property type="protein sequence ID" value="NYF98139.1"/>
    <property type="molecule type" value="Genomic_DNA"/>
</dbReference>
<keyword evidence="4" id="KW-0408">Iron</keyword>
<keyword evidence="3" id="KW-0479">Metal-binding</keyword>
<evidence type="ECO:0000259" key="5">
    <source>
        <dbReference type="Pfam" id="PF01814"/>
    </source>
</evidence>
<dbReference type="PANTHER" id="PTHR36438:SF1">
    <property type="entry name" value="IRON-SULFUR CLUSTER REPAIR PROTEIN YTFE"/>
    <property type="match status" value="1"/>
</dbReference>
<accession>A0A852VQF1</accession>
<organism evidence="6 7">
    <name type="scientific">Janibacter cremeus</name>
    <dbReference type="NCBI Taxonomy" id="1285192"/>
    <lineage>
        <taxon>Bacteria</taxon>
        <taxon>Bacillati</taxon>
        <taxon>Actinomycetota</taxon>
        <taxon>Actinomycetes</taxon>
        <taxon>Micrococcales</taxon>
        <taxon>Intrasporangiaceae</taxon>
        <taxon>Janibacter</taxon>
    </lineage>
</organism>
<keyword evidence="2" id="KW-0963">Cytoplasm</keyword>
<dbReference type="PANTHER" id="PTHR36438">
    <property type="entry name" value="IRON-SULFUR CLUSTER REPAIR PROTEIN YTFE"/>
    <property type="match status" value="1"/>
</dbReference>
<evidence type="ECO:0000313" key="6">
    <source>
        <dbReference type="EMBL" id="NYF98139.1"/>
    </source>
</evidence>
<name>A0A852VQF1_9MICO</name>
<dbReference type="NCBIfam" id="TIGR03652">
    <property type="entry name" value="FeS_repair_RIC"/>
    <property type="match status" value="1"/>
</dbReference>
<evidence type="ECO:0000313" key="7">
    <source>
        <dbReference type="Proteomes" id="UP000554054"/>
    </source>
</evidence>
<sequence>MAVATTATLGDLVAEDPRRSRVLEQLGLDYCCHGQRPLEEAARTAGLDVMDVSTRLDLPGERPAVIARDLEMAALAHDIVDTHHAYTWEEMPRLQALVDKVAGVHGDRHPELAEVKATYERIIAELEPHMTREERVIFPAISRLEKTQAPVRLSSGDFSDALRELIAEHDVVGDLLTRIRGLTGGHTPPEDACNSYRAMLTGLAELERDVHEHVHKENNLLFPRVLEMQERLSGA</sequence>
<dbReference type="Pfam" id="PF01814">
    <property type="entry name" value="Hemerythrin"/>
    <property type="match status" value="1"/>
</dbReference>
<comment type="subcellular location">
    <subcellularLocation>
        <location evidence="1">Cytoplasm</location>
    </subcellularLocation>
</comment>
<dbReference type="InterPro" id="IPR012312">
    <property type="entry name" value="Hemerythrin-like"/>
</dbReference>
<protein>
    <submittedName>
        <fullName evidence="6">Regulator of cell morphogenesis and NO signaling</fullName>
    </submittedName>
</protein>
<evidence type="ECO:0000256" key="1">
    <source>
        <dbReference type="ARBA" id="ARBA00004496"/>
    </source>
</evidence>
<feature type="domain" description="Hemerythrin-like" evidence="5">
    <location>
        <begin position="77"/>
        <end position="224"/>
    </location>
</feature>
<evidence type="ECO:0000256" key="2">
    <source>
        <dbReference type="ARBA" id="ARBA00022490"/>
    </source>
</evidence>
<dbReference type="GO" id="GO:0046872">
    <property type="term" value="F:metal ion binding"/>
    <property type="evidence" value="ECO:0007669"/>
    <property type="project" value="UniProtKB-KW"/>
</dbReference>
<dbReference type="Proteomes" id="UP000554054">
    <property type="component" value="Unassembled WGS sequence"/>
</dbReference>
<evidence type="ECO:0000256" key="3">
    <source>
        <dbReference type="ARBA" id="ARBA00022723"/>
    </source>
</evidence>